<dbReference type="AlphaFoldDB" id="A0A6N3DWE3"/>
<organism evidence="1">
    <name type="scientific">Paraprevotella clara</name>
    <dbReference type="NCBI Taxonomy" id="454154"/>
    <lineage>
        <taxon>Bacteria</taxon>
        <taxon>Pseudomonadati</taxon>
        <taxon>Bacteroidota</taxon>
        <taxon>Bacteroidia</taxon>
        <taxon>Bacteroidales</taxon>
        <taxon>Prevotellaceae</taxon>
        <taxon>Paraprevotella</taxon>
    </lineage>
</organism>
<sequence length="72" mass="8224">MRDCDIKFVKKEITPFGGLSLFFKMLEKCHFAERLEQSCIPVRGSNRGYKTASVYIGIVCGGMVWRKLFQAS</sequence>
<proteinExistence type="predicted"/>
<name>A0A6N3DWE3_9BACT</name>
<gene>
    <name evidence="1" type="ORF">PCLFYP37_02470</name>
</gene>
<protein>
    <submittedName>
        <fullName evidence="1">Uncharacterized protein</fullName>
    </submittedName>
</protein>
<dbReference type="EMBL" id="CACRUT010000015">
    <property type="protein sequence ID" value="VYU30841.1"/>
    <property type="molecule type" value="Genomic_DNA"/>
</dbReference>
<evidence type="ECO:0000313" key="1">
    <source>
        <dbReference type="EMBL" id="VYU30841.1"/>
    </source>
</evidence>
<reference evidence="1" key="1">
    <citation type="submission" date="2019-11" db="EMBL/GenBank/DDBJ databases">
        <authorList>
            <person name="Feng L."/>
        </authorList>
    </citation>
    <scope>NUCLEOTIDE SEQUENCE</scope>
    <source>
        <strain evidence="1">PclaraLFYP37</strain>
    </source>
</reference>
<accession>A0A6N3DWE3</accession>